<sequence length="96" mass="10333">HGLRVCARGVPSARLRTKTSPDIHSPPQPVWWVIAAMRLADLALAATQASAEVALVCVAGALLARHGVFTQQVQRAMVGTKEFCSTSLNERNRSLN</sequence>
<dbReference type="EMBL" id="JAEFCI010012697">
    <property type="protein sequence ID" value="KAG5455850.1"/>
    <property type="molecule type" value="Genomic_DNA"/>
</dbReference>
<name>A0A8H7ZMG3_9FUNG</name>
<dbReference type="AlphaFoldDB" id="A0A8H7ZMG3"/>
<comment type="caution">
    <text evidence="1">The sequence shown here is derived from an EMBL/GenBank/DDBJ whole genome shotgun (WGS) entry which is preliminary data.</text>
</comment>
<accession>A0A8H7ZMG3</accession>
<protein>
    <submittedName>
        <fullName evidence="1">Uncharacterized protein</fullName>
    </submittedName>
</protein>
<feature type="non-terminal residue" evidence="1">
    <location>
        <position position="1"/>
    </location>
</feature>
<evidence type="ECO:0000313" key="2">
    <source>
        <dbReference type="Proteomes" id="UP000673691"/>
    </source>
</evidence>
<dbReference type="Proteomes" id="UP000673691">
    <property type="component" value="Unassembled WGS sequence"/>
</dbReference>
<reference evidence="1 2" key="1">
    <citation type="journal article" name="Sci. Rep.">
        <title>Genome-scale phylogenetic analyses confirm Olpidium as the closest living zoosporic fungus to the non-flagellated, terrestrial fungi.</title>
        <authorList>
            <person name="Chang Y."/>
            <person name="Rochon D."/>
            <person name="Sekimoto S."/>
            <person name="Wang Y."/>
            <person name="Chovatia M."/>
            <person name="Sandor L."/>
            <person name="Salamov A."/>
            <person name="Grigoriev I.V."/>
            <person name="Stajich J.E."/>
            <person name="Spatafora J.W."/>
        </authorList>
    </citation>
    <scope>NUCLEOTIDE SEQUENCE [LARGE SCALE GENOMIC DNA]</scope>
    <source>
        <strain evidence="1">S191</strain>
    </source>
</reference>
<gene>
    <name evidence="1" type="ORF">BJ554DRAFT_4583</name>
</gene>
<proteinExistence type="predicted"/>
<evidence type="ECO:0000313" key="1">
    <source>
        <dbReference type="EMBL" id="KAG5455850.1"/>
    </source>
</evidence>
<organism evidence="1 2">
    <name type="scientific">Olpidium bornovanus</name>
    <dbReference type="NCBI Taxonomy" id="278681"/>
    <lineage>
        <taxon>Eukaryota</taxon>
        <taxon>Fungi</taxon>
        <taxon>Fungi incertae sedis</taxon>
        <taxon>Olpidiomycota</taxon>
        <taxon>Olpidiomycotina</taxon>
        <taxon>Olpidiomycetes</taxon>
        <taxon>Olpidiales</taxon>
        <taxon>Olpidiaceae</taxon>
        <taxon>Olpidium</taxon>
    </lineage>
</organism>
<keyword evidence="2" id="KW-1185">Reference proteome</keyword>